<dbReference type="OrthoDB" id="2496395at2759"/>
<proteinExistence type="predicted"/>
<reference evidence="3 4" key="1">
    <citation type="submission" date="2020-01" db="EMBL/GenBank/DDBJ databases">
        <authorList>
            <person name="Gupta K D."/>
        </authorList>
    </citation>
    <scope>NUCLEOTIDE SEQUENCE [LARGE SCALE GENOMIC DNA]</scope>
</reference>
<evidence type="ECO:0000313" key="3">
    <source>
        <dbReference type="EMBL" id="CAA7267796.1"/>
    </source>
</evidence>
<protein>
    <recommendedName>
        <fullName evidence="2">DUF6589 domain-containing protein</fullName>
    </recommendedName>
</protein>
<feature type="domain" description="DUF6589" evidence="2">
    <location>
        <begin position="427"/>
        <end position="847"/>
    </location>
</feature>
<feature type="compositionally biased region" description="Basic residues" evidence="1">
    <location>
        <begin position="100"/>
        <end position="110"/>
    </location>
</feature>
<dbReference type="EMBL" id="CACVBS010000063">
    <property type="protein sequence ID" value="CAA7267796.1"/>
    <property type="molecule type" value="Genomic_DNA"/>
</dbReference>
<dbReference type="AlphaFoldDB" id="A0A8S0WWX3"/>
<name>A0A8S0WWX3_CYCAE</name>
<dbReference type="InterPro" id="IPR046496">
    <property type="entry name" value="DUF6589"/>
</dbReference>
<feature type="compositionally biased region" description="Pro residues" evidence="1">
    <location>
        <begin position="1"/>
        <end position="14"/>
    </location>
</feature>
<dbReference type="Pfam" id="PF20231">
    <property type="entry name" value="DUF6589"/>
    <property type="match status" value="1"/>
</dbReference>
<gene>
    <name evidence="3" type="ORF">AAE3_LOCUS10072</name>
</gene>
<comment type="caution">
    <text evidence="3">The sequence shown here is derived from an EMBL/GenBank/DDBJ whole genome shotgun (WGS) entry which is preliminary data.</text>
</comment>
<feature type="region of interest" description="Disordered" evidence="1">
    <location>
        <begin position="934"/>
        <end position="969"/>
    </location>
</feature>
<sequence length="1050" mass="117172">MPESLPPLSPPPESPLTSESESDIPESPTPAERNTTRRGHGRACASSLPLSPLPVPPLPGLLQTQVADTTDVHTLPPLLSDGLQPTSPITGRTKGERAAKNRMKGQRKRNATLAQKKEEQAAQQEEEKAQQSEAEQAKERHKLRFFDDTLDSLSSRGYTLGQLVQYVSDPTHGQGQARWESLFRDRKSVPSILELWATKGSTVSKEQVHTWAVDFMSEEVKQEAQRITESGYLQTLKRKVDSTLVLNFDLKTIYAHLTCNGSIFMNILQSLATSACQLKSAPIERMAKKIKKVIGLYMYSTGSQRQPLSVMSHLGLSESYDAITGKQRRKKKKAATSDALPLIEELLKSKGGTLRQLSRSMVDAASAVASTGLFATSYDNINMVFRAAEQIVGWTDAQENGTCATIWLLWKARLEDMKVEDLTSTFDQAPLLSIHDVILSPVEATQLKLNLQHTISQIIVTYGGEGFEKFGDDLARTLPVSDEKIELNKTPLHPLPAMDIDESTIVGGAEVVETIFDILGIRKVKGWLGTIKFFCGDQLTIARLRALVNIRAGHEGGYSGFGWGVWMPGLFHAKMADVHGCLLTHWGKPSAGTRNPGCLAFHNTVLQRKPITITSPPPFRTCRDLIFVSLYARVLHCLLLVSKKASLKECLEDLTWAQLELYSTEILEKFGSADIVSELRQKRKQAAAKLTTETPVHDGDMVFENAVLFFRDALLSHEFTDAVKSGDSGRVLLVLKTWALSFRGSGRTKYAHEMLHLIHNLTHVWPREIRNIILNNWLINPTGNPNSWIEVDLMQEHMNFWIKNFYRAHGSSASWEWLEMVAPCVEILRQLARGFKQMLESDLGTAHHPMDLSHDLPDLMDNEDDAPAVDIISSGLKDLLKGKESPLVNYNDTFHHLQARRRLKPLVGSESDEDEAPAAQTSLATTVEVLRHSEDPKLEDPGSQEGSSDDFNSDSGSENSDDEESEHPGEFLQEFEDGNVQELSLESAADVCLDMDAEDLATWSMNMTQIWTLMKKEALFKPLSQLKADDRKRMVTSLLVHRYFRCLPIE</sequence>
<feature type="region of interest" description="Disordered" evidence="1">
    <location>
        <begin position="1"/>
        <end position="139"/>
    </location>
</feature>
<accession>A0A8S0WWX3</accession>
<organism evidence="3 4">
    <name type="scientific">Cyclocybe aegerita</name>
    <name type="common">Black poplar mushroom</name>
    <name type="synonym">Agrocybe aegerita</name>
    <dbReference type="NCBI Taxonomy" id="1973307"/>
    <lineage>
        <taxon>Eukaryota</taxon>
        <taxon>Fungi</taxon>
        <taxon>Dikarya</taxon>
        <taxon>Basidiomycota</taxon>
        <taxon>Agaricomycotina</taxon>
        <taxon>Agaricomycetes</taxon>
        <taxon>Agaricomycetidae</taxon>
        <taxon>Agaricales</taxon>
        <taxon>Agaricineae</taxon>
        <taxon>Bolbitiaceae</taxon>
        <taxon>Cyclocybe</taxon>
    </lineage>
</organism>
<evidence type="ECO:0000256" key="1">
    <source>
        <dbReference type="SAM" id="MobiDB-lite"/>
    </source>
</evidence>
<keyword evidence="4" id="KW-1185">Reference proteome</keyword>
<evidence type="ECO:0000259" key="2">
    <source>
        <dbReference type="Pfam" id="PF20231"/>
    </source>
</evidence>
<evidence type="ECO:0000313" key="4">
    <source>
        <dbReference type="Proteomes" id="UP000467700"/>
    </source>
</evidence>
<feature type="compositionally biased region" description="Basic and acidic residues" evidence="1">
    <location>
        <begin position="115"/>
        <end position="138"/>
    </location>
</feature>
<dbReference type="Proteomes" id="UP000467700">
    <property type="component" value="Unassembled WGS sequence"/>
</dbReference>